<feature type="region of interest" description="Disordered" evidence="1">
    <location>
        <begin position="412"/>
        <end position="440"/>
    </location>
</feature>
<dbReference type="AlphaFoldDB" id="A0A9P6AW13"/>
<comment type="caution">
    <text evidence="3">The sequence shown here is derived from an EMBL/GenBank/DDBJ whole genome shotgun (WGS) entry which is preliminary data.</text>
</comment>
<keyword evidence="2" id="KW-1133">Transmembrane helix</keyword>
<accession>A0A9P6AW13</accession>
<sequence length="1104" mass="123442">MSTPVSQVSPIPLPSPTIVRDGWTVNSRGVIHIQEGNPLPTPVSRPYEYLAEETISPAIGFPEQSGAVVSFHPKCSFYYLTFFVVIFIPAWATLPQPAGFDALERAYEPADPVIFPPGAKQYIYSVVRPTPPPISSPILLQDPRMVDGWQVTSQGIISHKRQSFPEGNMMRHEQEFITVPHWSLSPEVVGSEAKDESDGAIVSNSMVWVTEADTQAEVCGENRVARNQRKKQKKAQNKKAWEERLEREWRSHASTSIQPDKEALDAWNAPSIYDSVDNSNTLDPLPFKHERASETIRKSILIEPLPSQHWCTSDKGASVEKSSLLEASGSIGGSALDPAPLLPLPAQPPSECPDRGSRICYNHCDVLYDSYVPSHYEVLQSFWTLCYESYRPSEERYQQRSREHGCRLLDRGYEAGPSQAGPSRAGPSYHYPDSPPPRFEPLLASVTDDRLQEGRMIRDEGRAQEKHRREVEEFSPSRKLPLPRPSVNEASDVDSHVSWGAVVGTLNEISQVETESYVTQGTLEEAAALSYMGHSIPPSLRSLPTHGMVRVRMTAVHTHDFPQYLGEVDSQAPLNVYGPHAMNEHNLQRLDFQRGPVAGSLSAPHYAFVVPRPPFSIIPEPESSDLIYNSSSPALCRVNNSWIANRAGPRSTFGRILGIASTMVNHLHALRVTPHAPSDHSFSALDESSKRARSADAELHRLMVFTTFDDVRNMILYMEQTIALSLAVVCMSVLIAIDARRTLDPEHHDRLSFAHFSLGMRDLVGDFIWTGKRYEEGLHPPSGGKRRWYHARMPLPMGNHLPAQQALLGIEVEMLDVSGGLLSTDNERTPKHPPICGTVWWLSHSSTEIALLSMSRTSRDDVYHFLKEDAQFSKVVPVDPVSPFAIPGCPISMFKEPGYVQHLWKYSHPLSVHGPCSHCRLPPVVYRLQSLVMNLLSERERPPKRAYSRAWFSKEFLASLCQAPCPTDLVREEALSLQCLEILLSLLADFNASFLRPIYPARSGPYVKLLCFIASRVEFAAQSNSTQCDVIPQAQQEKLNVLQLTEAIGYKLDTKQFFINWDPSSPTPSFIPSLSTLEAESAQSEERVKNLKTSKAKRKGKMVK</sequence>
<keyword evidence="4" id="KW-1185">Reference proteome</keyword>
<protein>
    <submittedName>
        <fullName evidence="3">Uncharacterized protein</fullName>
    </submittedName>
</protein>
<evidence type="ECO:0000313" key="4">
    <source>
        <dbReference type="Proteomes" id="UP000886523"/>
    </source>
</evidence>
<keyword evidence="2" id="KW-0472">Membrane</keyword>
<name>A0A9P6AW13_9AGAM</name>
<evidence type="ECO:0000256" key="2">
    <source>
        <dbReference type="SAM" id="Phobius"/>
    </source>
</evidence>
<gene>
    <name evidence="3" type="ORF">BS47DRAFT_1394700</name>
</gene>
<keyword evidence="2" id="KW-0812">Transmembrane</keyword>
<proteinExistence type="predicted"/>
<feature type="region of interest" description="Disordered" evidence="1">
    <location>
        <begin position="1085"/>
        <end position="1104"/>
    </location>
</feature>
<feature type="transmembrane region" description="Helical" evidence="2">
    <location>
        <begin position="77"/>
        <end position="94"/>
    </location>
</feature>
<organism evidence="3 4">
    <name type="scientific">Hydnum rufescens UP504</name>
    <dbReference type="NCBI Taxonomy" id="1448309"/>
    <lineage>
        <taxon>Eukaryota</taxon>
        <taxon>Fungi</taxon>
        <taxon>Dikarya</taxon>
        <taxon>Basidiomycota</taxon>
        <taxon>Agaricomycotina</taxon>
        <taxon>Agaricomycetes</taxon>
        <taxon>Cantharellales</taxon>
        <taxon>Hydnaceae</taxon>
        <taxon>Hydnum</taxon>
    </lineage>
</organism>
<evidence type="ECO:0000313" key="3">
    <source>
        <dbReference type="EMBL" id="KAF9511861.1"/>
    </source>
</evidence>
<dbReference type="Proteomes" id="UP000886523">
    <property type="component" value="Unassembled WGS sequence"/>
</dbReference>
<reference evidence="3" key="1">
    <citation type="journal article" date="2020" name="Nat. Commun.">
        <title>Large-scale genome sequencing of mycorrhizal fungi provides insights into the early evolution of symbiotic traits.</title>
        <authorList>
            <person name="Miyauchi S."/>
            <person name="Kiss E."/>
            <person name="Kuo A."/>
            <person name="Drula E."/>
            <person name="Kohler A."/>
            <person name="Sanchez-Garcia M."/>
            <person name="Morin E."/>
            <person name="Andreopoulos B."/>
            <person name="Barry K.W."/>
            <person name="Bonito G."/>
            <person name="Buee M."/>
            <person name="Carver A."/>
            <person name="Chen C."/>
            <person name="Cichocki N."/>
            <person name="Clum A."/>
            <person name="Culley D."/>
            <person name="Crous P.W."/>
            <person name="Fauchery L."/>
            <person name="Girlanda M."/>
            <person name="Hayes R.D."/>
            <person name="Keri Z."/>
            <person name="LaButti K."/>
            <person name="Lipzen A."/>
            <person name="Lombard V."/>
            <person name="Magnuson J."/>
            <person name="Maillard F."/>
            <person name="Murat C."/>
            <person name="Nolan M."/>
            <person name="Ohm R.A."/>
            <person name="Pangilinan J."/>
            <person name="Pereira M.F."/>
            <person name="Perotto S."/>
            <person name="Peter M."/>
            <person name="Pfister S."/>
            <person name="Riley R."/>
            <person name="Sitrit Y."/>
            <person name="Stielow J.B."/>
            <person name="Szollosi G."/>
            <person name="Zifcakova L."/>
            <person name="Stursova M."/>
            <person name="Spatafora J.W."/>
            <person name="Tedersoo L."/>
            <person name="Vaario L.M."/>
            <person name="Yamada A."/>
            <person name="Yan M."/>
            <person name="Wang P."/>
            <person name="Xu J."/>
            <person name="Bruns T."/>
            <person name="Baldrian P."/>
            <person name="Vilgalys R."/>
            <person name="Dunand C."/>
            <person name="Henrissat B."/>
            <person name="Grigoriev I.V."/>
            <person name="Hibbett D."/>
            <person name="Nagy L.G."/>
            <person name="Martin F.M."/>
        </authorList>
    </citation>
    <scope>NUCLEOTIDE SEQUENCE</scope>
    <source>
        <strain evidence="3">UP504</strain>
    </source>
</reference>
<feature type="region of interest" description="Disordered" evidence="1">
    <location>
        <begin position="454"/>
        <end position="491"/>
    </location>
</feature>
<dbReference type="EMBL" id="MU128994">
    <property type="protein sequence ID" value="KAF9511861.1"/>
    <property type="molecule type" value="Genomic_DNA"/>
</dbReference>
<evidence type="ECO:0000256" key="1">
    <source>
        <dbReference type="SAM" id="MobiDB-lite"/>
    </source>
</evidence>
<feature type="compositionally biased region" description="Basic and acidic residues" evidence="1">
    <location>
        <begin position="454"/>
        <end position="476"/>
    </location>
</feature>
<feature type="compositionally biased region" description="Basic residues" evidence="1">
    <location>
        <begin position="1090"/>
        <end position="1104"/>
    </location>
</feature>